<dbReference type="AlphaFoldDB" id="A0A918FCY9"/>
<evidence type="ECO:0008006" key="5">
    <source>
        <dbReference type="Google" id="ProtNLM"/>
    </source>
</evidence>
<comment type="caution">
    <text evidence="3">The sequence shown here is derived from an EMBL/GenBank/DDBJ whole genome shotgun (WGS) entry which is preliminary data.</text>
</comment>
<gene>
    <name evidence="3" type="ORF">GCM10008957_39340</name>
</gene>
<dbReference type="Proteomes" id="UP000603865">
    <property type="component" value="Unassembled WGS sequence"/>
</dbReference>
<protein>
    <recommendedName>
        <fullName evidence="5">Tetratricopeptide repeat protein</fullName>
    </recommendedName>
</protein>
<reference evidence="3" key="2">
    <citation type="submission" date="2020-09" db="EMBL/GenBank/DDBJ databases">
        <authorList>
            <person name="Sun Q."/>
            <person name="Ohkuma M."/>
        </authorList>
    </citation>
    <scope>NUCLEOTIDE SEQUENCE</scope>
    <source>
        <strain evidence="3">JCM 31311</strain>
    </source>
</reference>
<reference evidence="3" key="1">
    <citation type="journal article" date="2014" name="Int. J. Syst. Evol. Microbiol.">
        <title>Complete genome sequence of Corynebacterium casei LMG S-19264T (=DSM 44701T), isolated from a smear-ripened cheese.</title>
        <authorList>
            <consortium name="US DOE Joint Genome Institute (JGI-PGF)"/>
            <person name="Walter F."/>
            <person name="Albersmeier A."/>
            <person name="Kalinowski J."/>
            <person name="Ruckert C."/>
        </authorList>
    </citation>
    <scope>NUCLEOTIDE SEQUENCE</scope>
    <source>
        <strain evidence="3">JCM 31311</strain>
    </source>
</reference>
<evidence type="ECO:0000313" key="4">
    <source>
        <dbReference type="Proteomes" id="UP000603865"/>
    </source>
</evidence>
<proteinExistence type="predicted"/>
<sequence>MNRTFATLTLALVCLALGQATPAQTAAFHTAVLRAEQQWLSTHPDKSFLSAGNAIAYAFGYLKEANPTPSTLNSAALSLADAFRIDANNGYAYYLQGLIDYGLGKGPLATQELRKAAQLEPALAGDAQPWISLAGQLGSPTPSGASSTGPTASPAAASAQPVTAAPKSVPPTLALGTYDCMAFVKDSFASASSTRHVEGRGQLRILPGNRYSMGLGSDPFRYSGKTGLITWASGPLAAAKPADSDYSIDQKGQPTIGVFINAEQRFCTLYR</sequence>
<evidence type="ECO:0000256" key="2">
    <source>
        <dbReference type="SAM" id="SignalP"/>
    </source>
</evidence>
<dbReference type="RefSeq" id="WP_189092210.1">
    <property type="nucleotide sequence ID" value="NZ_BMQL01000031.1"/>
</dbReference>
<dbReference type="EMBL" id="BMQL01000031">
    <property type="protein sequence ID" value="GGR23598.1"/>
    <property type="molecule type" value="Genomic_DNA"/>
</dbReference>
<name>A0A918FCY9_9DEIO</name>
<accession>A0A918FCY9</accession>
<evidence type="ECO:0000256" key="1">
    <source>
        <dbReference type="SAM" id="MobiDB-lite"/>
    </source>
</evidence>
<feature type="chain" id="PRO_5037102859" description="Tetratricopeptide repeat protein" evidence="2">
    <location>
        <begin position="26"/>
        <end position="271"/>
    </location>
</feature>
<keyword evidence="2" id="KW-0732">Signal</keyword>
<organism evidence="3 4">
    <name type="scientific">Deinococcus ruber</name>
    <dbReference type="NCBI Taxonomy" id="1848197"/>
    <lineage>
        <taxon>Bacteria</taxon>
        <taxon>Thermotogati</taxon>
        <taxon>Deinococcota</taxon>
        <taxon>Deinococci</taxon>
        <taxon>Deinococcales</taxon>
        <taxon>Deinococcaceae</taxon>
        <taxon>Deinococcus</taxon>
    </lineage>
</organism>
<feature type="signal peptide" evidence="2">
    <location>
        <begin position="1"/>
        <end position="25"/>
    </location>
</feature>
<evidence type="ECO:0000313" key="3">
    <source>
        <dbReference type="EMBL" id="GGR23598.1"/>
    </source>
</evidence>
<feature type="region of interest" description="Disordered" evidence="1">
    <location>
        <begin position="138"/>
        <end position="167"/>
    </location>
</feature>
<keyword evidence="4" id="KW-1185">Reference proteome</keyword>
<feature type="compositionally biased region" description="Low complexity" evidence="1">
    <location>
        <begin position="138"/>
        <end position="166"/>
    </location>
</feature>